<gene>
    <name evidence="2" type="ORF">AVDCRST_MAG21-430</name>
</gene>
<dbReference type="AlphaFoldDB" id="A0A6J4MTT6"/>
<sequence length="240" mass="26231">DPSAAGHHDPPRRRALRLRAGVEPKWAGARRRCRRSRPRRLRGAARRRGGDSSRGARRFGSGAGGLQAPDGQGARALLRAHRPSRRVVVGRRGQRRGVRRPRHARGQRRGVAPGAGAARRQAALRADRRLPRGRSRGAGLGGLEGRPGGRLHRCCVGDSQGDPRPSDDADARALPGVRLRRPQGICDQGASTGAERPRPVPAAPKTLHQRATRRWLGTRRRCRDGGGRRRPGRADRRTTM</sequence>
<organism evidence="2">
    <name type="scientific">uncultured Nocardioidaceae bacterium</name>
    <dbReference type="NCBI Taxonomy" id="253824"/>
    <lineage>
        <taxon>Bacteria</taxon>
        <taxon>Bacillati</taxon>
        <taxon>Actinomycetota</taxon>
        <taxon>Actinomycetes</taxon>
        <taxon>Propionibacteriales</taxon>
        <taxon>Nocardioidaceae</taxon>
        <taxon>environmental samples</taxon>
    </lineage>
</organism>
<dbReference type="GO" id="GO:0004523">
    <property type="term" value="F:RNA-DNA hybrid ribonuclease activity"/>
    <property type="evidence" value="ECO:0007669"/>
    <property type="project" value="UniProtKB-EC"/>
</dbReference>
<dbReference type="EMBL" id="CADCUL010000055">
    <property type="protein sequence ID" value="CAA9368540.1"/>
    <property type="molecule type" value="Genomic_DNA"/>
</dbReference>
<feature type="non-terminal residue" evidence="2">
    <location>
        <position position="240"/>
    </location>
</feature>
<feature type="region of interest" description="Disordered" evidence="1">
    <location>
        <begin position="1"/>
        <end position="240"/>
    </location>
</feature>
<feature type="compositionally biased region" description="Basic residues" evidence="1">
    <location>
        <begin position="207"/>
        <end position="222"/>
    </location>
</feature>
<keyword evidence="2" id="KW-0378">Hydrolase</keyword>
<evidence type="ECO:0000313" key="2">
    <source>
        <dbReference type="EMBL" id="CAA9368540.1"/>
    </source>
</evidence>
<proteinExistence type="predicted"/>
<feature type="compositionally biased region" description="Basic residues" evidence="1">
    <location>
        <begin position="28"/>
        <end position="47"/>
    </location>
</feature>
<feature type="compositionally biased region" description="Basic residues" evidence="1">
    <location>
        <begin position="78"/>
        <end position="108"/>
    </location>
</feature>
<feature type="non-terminal residue" evidence="2">
    <location>
        <position position="1"/>
    </location>
</feature>
<dbReference type="EC" id="3.1.26.4" evidence="2"/>
<feature type="compositionally biased region" description="Gly residues" evidence="1">
    <location>
        <begin position="136"/>
        <end position="148"/>
    </location>
</feature>
<name>A0A6J4MTT6_9ACTN</name>
<feature type="compositionally biased region" description="Basic and acidic residues" evidence="1">
    <location>
        <begin position="223"/>
        <end position="240"/>
    </location>
</feature>
<evidence type="ECO:0000256" key="1">
    <source>
        <dbReference type="SAM" id="MobiDB-lite"/>
    </source>
</evidence>
<reference evidence="2" key="1">
    <citation type="submission" date="2020-02" db="EMBL/GenBank/DDBJ databases">
        <authorList>
            <person name="Meier V. D."/>
        </authorList>
    </citation>
    <scope>NUCLEOTIDE SEQUENCE</scope>
    <source>
        <strain evidence="2">AVDCRST_MAG21</strain>
    </source>
</reference>
<feature type="compositionally biased region" description="Low complexity" evidence="1">
    <location>
        <begin position="109"/>
        <end position="124"/>
    </location>
</feature>
<protein>
    <submittedName>
        <fullName evidence="2">Ribonuclease HII</fullName>
        <ecNumber evidence="2">3.1.26.4</ecNumber>
    </submittedName>
</protein>
<accession>A0A6J4MTT6</accession>